<accession>A0A7W4INA6</accession>
<keyword evidence="3" id="KW-1185">Reference proteome</keyword>
<sequence length="376" mass="42824">MRILFPFIAQPHQIAHSLPIAMEIARRHPEIAVHIACLTDDQEAYIRRLGGLYPDSHVIYERLTLPRLLRRQLTHRGPSVLTRLAALFFNKNYFEIFQAIVVPERTSLYLRRMGVRSPRLIWTRHGAGDRAVGFARDVRHFDFILMAGRKLEKRLLSQGSLRAGHYVTGVYAKFDLVRLMHSNAAPLFSNGRPTVLYNPHFNARLTSWYKLGTQVLDYFATQDRYNLVFAPHYRLFDAHRDKAASILRAYEGIPHMLIDPGSTRSVDMTYTMGADLYLGDVSSQVAEFLIEPRPCLFLDAHETKWHDNPDYLFWSLGPVIDTAASLDQALDGAVAGHPGFLDQQKSYIRETFGLADIEPTAPIGADAIVEFLRKAH</sequence>
<evidence type="ECO:0000313" key="1">
    <source>
        <dbReference type="EMBL" id="MBB2166036.1"/>
    </source>
</evidence>
<reference evidence="3 4" key="1">
    <citation type="submission" date="2020-04" db="EMBL/GenBank/DDBJ databases">
        <title>Description of novel Gluconacetobacter.</title>
        <authorList>
            <person name="Sombolestani A."/>
        </authorList>
    </citation>
    <scope>NUCLEOTIDE SEQUENCE [LARGE SCALE GENOMIC DNA]</scope>
    <source>
        <strain evidence="2 3">LMG 1728</strain>
        <strain evidence="1 4">LMG 1731</strain>
    </source>
</reference>
<dbReference type="Proteomes" id="UP000561077">
    <property type="component" value="Unassembled WGS sequence"/>
</dbReference>
<dbReference type="Gene3D" id="3.40.50.12580">
    <property type="match status" value="1"/>
</dbReference>
<evidence type="ECO:0000313" key="3">
    <source>
        <dbReference type="Proteomes" id="UP000540490"/>
    </source>
</evidence>
<dbReference type="EMBL" id="JABEQN010000023">
    <property type="protein sequence ID" value="MBB2195172.1"/>
    <property type="molecule type" value="Genomic_DNA"/>
</dbReference>
<dbReference type="EMBL" id="JABEQO010000023">
    <property type="protein sequence ID" value="MBB2166036.1"/>
    <property type="molecule type" value="Genomic_DNA"/>
</dbReference>
<dbReference type="RefSeq" id="WP_182975068.1">
    <property type="nucleotide sequence ID" value="NZ_JABEQN010000023.1"/>
</dbReference>
<name>A0A7W4INA6_9PROT</name>
<dbReference type="AlphaFoldDB" id="A0A7W4INA6"/>
<proteinExistence type="predicted"/>
<protein>
    <submittedName>
        <fullName evidence="1">Sensor domain-containing protein</fullName>
    </submittedName>
</protein>
<organism evidence="1 4">
    <name type="scientific">Gluconacetobacter dulcium</name>
    <dbReference type="NCBI Taxonomy" id="2729096"/>
    <lineage>
        <taxon>Bacteria</taxon>
        <taxon>Pseudomonadati</taxon>
        <taxon>Pseudomonadota</taxon>
        <taxon>Alphaproteobacteria</taxon>
        <taxon>Acetobacterales</taxon>
        <taxon>Acetobacteraceae</taxon>
        <taxon>Gluconacetobacter</taxon>
    </lineage>
</organism>
<gene>
    <name evidence="2" type="ORF">HLH25_16345</name>
    <name evidence="1" type="ORF">HLH26_16165</name>
</gene>
<comment type="caution">
    <text evidence="1">The sequence shown here is derived from an EMBL/GenBank/DDBJ whole genome shotgun (WGS) entry which is preliminary data.</text>
</comment>
<evidence type="ECO:0000313" key="4">
    <source>
        <dbReference type="Proteomes" id="UP000561077"/>
    </source>
</evidence>
<dbReference type="Proteomes" id="UP000540490">
    <property type="component" value="Unassembled WGS sequence"/>
</dbReference>
<evidence type="ECO:0000313" key="2">
    <source>
        <dbReference type="EMBL" id="MBB2195172.1"/>
    </source>
</evidence>
<dbReference type="InterPro" id="IPR043148">
    <property type="entry name" value="TagF_C"/>
</dbReference>